<dbReference type="EMBL" id="CP071182">
    <property type="protein sequence ID" value="QSO46738.1"/>
    <property type="molecule type" value="Genomic_DNA"/>
</dbReference>
<dbReference type="SUPFAM" id="SSF54593">
    <property type="entry name" value="Glyoxalase/Bleomycin resistance protein/Dihydroxybiphenyl dioxygenase"/>
    <property type="match status" value="1"/>
</dbReference>
<name>A0A9X7VX83_9BACL</name>
<dbReference type="Gene3D" id="3.10.180.10">
    <property type="entry name" value="2,3-Dihydroxybiphenyl 1,2-Dioxygenase, domain 1"/>
    <property type="match status" value="1"/>
</dbReference>
<dbReference type="RefSeq" id="WP_206656102.1">
    <property type="nucleotide sequence ID" value="NZ_CP071182.1"/>
</dbReference>
<evidence type="ECO:0000313" key="1">
    <source>
        <dbReference type="EMBL" id="QSO46738.1"/>
    </source>
</evidence>
<sequence>MIQSEGLFHLHFYVSNPQLTEKALIEHLGMTVVARYGLKGTELIRFSPEDDWSPFDIPEVRFRHVQLKRGAFDLVLGRGNSSIPHMEHFGLQVNEITYERCLKFFHETQLSVQEGQRRSFFTTPYGVRMELVAPHHEGRLDYTLSDYSSFTLEEAHFAVQSQENCEKFFGEALGEDSLKSLKFKSSEDASKFSPVELKFSSASVGSNSEIPSWVLPGIHIEIQQSRVDL</sequence>
<gene>
    <name evidence="1" type="ORF">JZ786_20210</name>
</gene>
<proteinExistence type="predicted"/>
<dbReference type="AlphaFoldDB" id="A0A9X7VX83"/>
<evidence type="ECO:0000313" key="2">
    <source>
        <dbReference type="Proteomes" id="UP000663505"/>
    </source>
</evidence>
<dbReference type="KEGG" id="afx:JZ786_20210"/>
<keyword evidence="2" id="KW-1185">Reference proteome</keyword>
<accession>A0A9X7VX83</accession>
<protein>
    <recommendedName>
        <fullName evidence="3">VOC domain-containing protein</fullName>
    </recommendedName>
</protein>
<dbReference type="Proteomes" id="UP000663505">
    <property type="component" value="Chromosome"/>
</dbReference>
<evidence type="ECO:0008006" key="3">
    <source>
        <dbReference type="Google" id="ProtNLM"/>
    </source>
</evidence>
<dbReference type="InterPro" id="IPR029068">
    <property type="entry name" value="Glyas_Bleomycin-R_OHBP_Dase"/>
</dbReference>
<organism evidence="1 2">
    <name type="scientific">Alicyclobacillus mengziensis</name>
    <dbReference type="NCBI Taxonomy" id="2931921"/>
    <lineage>
        <taxon>Bacteria</taxon>
        <taxon>Bacillati</taxon>
        <taxon>Bacillota</taxon>
        <taxon>Bacilli</taxon>
        <taxon>Bacillales</taxon>
        <taxon>Alicyclobacillaceae</taxon>
        <taxon>Alicyclobacillus</taxon>
    </lineage>
</organism>
<reference evidence="1 2" key="1">
    <citation type="submission" date="2021-02" db="EMBL/GenBank/DDBJ databases">
        <title>Alicyclobacillus curvatus sp. nov. and Alicyclobacillus mengziensis sp. nov., two acidophilic bacteria isolated from acid mine drainage.</title>
        <authorList>
            <person name="Huang Y."/>
        </authorList>
    </citation>
    <scope>NUCLEOTIDE SEQUENCE [LARGE SCALE GENOMIC DNA]</scope>
    <source>
        <strain evidence="1 2">S30H14</strain>
    </source>
</reference>